<accession>A0A8X7WHG5</accession>
<proteinExistence type="predicted"/>
<protein>
    <submittedName>
        <fullName evidence="1">Uncharacterized protein</fullName>
    </submittedName>
</protein>
<name>A0A8X7WHG5_BRACI</name>
<dbReference type="AlphaFoldDB" id="A0A8X7WHG5"/>
<comment type="caution">
    <text evidence="1">The sequence shown here is derived from an EMBL/GenBank/DDBJ whole genome shotgun (WGS) entry which is preliminary data.</text>
</comment>
<organism evidence="1 2">
    <name type="scientific">Brassica carinata</name>
    <name type="common">Ethiopian mustard</name>
    <name type="synonym">Abyssinian cabbage</name>
    <dbReference type="NCBI Taxonomy" id="52824"/>
    <lineage>
        <taxon>Eukaryota</taxon>
        <taxon>Viridiplantae</taxon>
        <taxon>Streptophyta</taxon>
        <taxon>Embryophyta</taxon>
        <taxon>Tracheophyta</taxon>
        <taxon>Spermatophyta</taxon>
        <taxon>Magnoliopsida</taxon>
        <taxon>eudicotyledons</taxon>
        <taxon>Gunneridae</taxon>
        <taxon>Pentapetalae</taxon>
        <taxon>rosids</taxon>
        <taxon>malvids</taxon>
        <taxon>Brassicales</taxon>
        <taxon>Brassicaceae</taxon>
        <taxon>Brassiceae</taxon>
        <taxon>Brassica</taxon>
    </lineage>
</organism>
<keyword evidence="2" id="KW-1185">Reference proteome</keyword>
<evidence type="ECO:0000313" key="2">
    <source>
        <dbReference type="Proteomes" id="UP000886595"/>
    </source>
</evidence>
<dbReference type="EMBL" id="JAAMPC010000001">
    <property type="protein sequence ID" value="KAG2331008.1"/>
    <property type="molecule type" value="Genomic_DNA"/>
</dbReference>
<sequence length="90" mass="10491">MEQQFWQTDHSKVPAVIMNQALEEQQHVPWSAQPHVQYKGQDNAVRYLPAQLQLEEQDNVPLMNQAMEEQAASLTNCKTPKSLFNFLLFY</sequence>
<evidence type="ECO:0000313" key="1">
    <source>
        <dbReference type="EMBL" id="KAG2331008.1"/>
    </source>
</evidence>
<gene>
    <name evidence="1" type="ORF">Bca52824_002188</name>
</gene>
<reference evidence="1 2" key="1">
    <citation type="submission" date="2020-02" db="EMBL/GenBank/DDBJ databases">
        <authorList>
            <person name="Ma Q."/>
            <person name="Huang Y."/>
            <person name="Song X."/>
            <person name="Pei D."/>
        </authorList>
    </citation>
    <scope>NUCLEOTIDE SEQUENCE [LARGE SCALE GENOMIC DNA]</scope>
    <source>
        <strain evidence="1">Sxm20200214</strain>
        <tissue evidence="1">Leaf</tissue>
    </source>
</reference>
<dbReference type="Proteomes" id="UP000886595">
    <property type="component" value="Unassembled WGS sequence"/>
</dbReference>